<protein>
    <submittedName>
        <fullName evidence="1">Uncharacterized protein</fullName>
    </submittedName>
</protein>
<evidence type="ECO:0000313" key="2">
    <source>
        <dbReference type="Proteomes" id="UP000706151"/>
    </source>
</evidence>
<dbReference type="InterPro" id="IPR015943">
    <property type="entry name" value="WD40/YVTN_repeat-like_dom_sf"/>
</dbReference>
<evidence type="ECO:0000313" key="1">
    <source>
        <dbReference type="EMBL" id="MBK7952690.1"/>
    </source>
</evidence>
<accession>A0A935W6D5</accession>
<gene>
    <name evidence="1" type="ORF">IPK02_01260</name>
</gene>
<reference evidence="1 2" key="1">
    <citation type="submission" date="2020-10" db="EMBL/GenBank/DDBJ databases">
        <title>Connecting structure to function with the recovery of over 1000 high-quality activated sludge metagenome-assembled genomes encoding full-length rRNA genes using long-read sequencing.</title>
        <authorList>
            <person name="Singleton C.M."/>
            <person name="Petriglieri F."/>
            <person name="Kristensen J.M."/>
            <person name="Kirkegaard R.H."/>
            <person name="Michaelsen T.Y."/>
            <person name="Andersen M.H."/>
            <person name="Karst S.M."/>
            <person name="Dueholm M.S."/>
            <person name="Nielsen P.H."/>
            <person name="Albertsen M."/>
        </authorList>
    </citation>
    <scope>NUCLEOTIDE SEQUENCE [LARGE SCALE GENOMIC DNA]</scope>
    <source>
        <strain evidence="1">Fred_18-Q3-R57-64_BAT3C.720</strain>
    </source>
</reference>
<proteinExistence type="predicted"/>
<dbReference type="SUPFAM" id="SSF75011">
    <property type="entry name" value="3-carboxy-cis,cis-mucoante lactonizing enzyme"/>
    <property type="match status" value="1"/>
</dbReference>
<sequence length="974" mass="103844">MGIDVFALLANDRAFSMAGNLANSGLAGAGAASDLIGNIAGLSDLYAIHLDFGGAYQLLPVQKDLSNGDLTLSIEAPTAVASDASSPRITGIESLASGKLRLTVDRLQAPGTATLPQATALRVWMSPEALRIDENGRATAPHWDDDGSARRDGMRVWQRLLDLQPLAADAGSARVEFDLPQQVAAGLHVFTVQRMLQTLDPNDPGKTRWVANGEAASTRLEGQSGFRVVTDEQRIRIFKDSLLVKEIDYQDAQGKPASAGSSHTDQIAFSLDNRLMFVAGAHGDIQVLDTATLQLARSFQVGTANISSLAVSGQWLYVAEGSPYDASGGYRLLRVNIDEAATGDGDDGGVGRATGAAGNNRFLTVQQIDLPAEVSGQNAPYGYLDLAMTLGVHSYLAVTASQQSTGVASGRAAAAGGKVFLLDLDAAKETGGRLNAAAAGAFLPVSFPDRQGKAPQFIASAGIQDQTLRYVLSDALDQNAGFATLSVGLTADGHFQGTPIFRQVPMLGALPGTSRIDGQYQLNIQRAQSPAVVTAQNGSEYALVADYFFDFLDPLYANDDPRRGARQMGGKIGIIKDPFGARPEYLGATSPIIDANFSRLLVSGDGKVLWADIRYWPTLDESPPASGLLMWDLGKLIEAAEKNSLARQASPRPLPIDRERVGGNVIQVVTPSKYDLGNGQRITSGWVIGMAECPLEKPTAVDFTAPVDDGQVVRPIEPDTDQTVPEFNYGDIARVDLFALLRKQHPASFANARDADLSLNWSNIEVSGDASLVKDGQGFVLTAEREDALRSVEAAVRRDYRALQSVGSDAGKKTLSSSGIVFLAPTLDVTRLRTGKTIDAHEISIFVSGVDQNRPEQRLELKLRVVDYSRAADTVFFGDRPLNNPGYHPFTLAGSVGGDTANANQLLDVLRVEQRLKYLGYGLSAIAGNNEVTVNGVLDSGELIALRQFDQIVQNKSDYQDSISETIVGRNGTA</sequence>
<dbReference type="AlphaFoldDB" id="A0A935W6D5"/>
<dbReference type="Proteomes" id="UP000706151">
    <property type="component" value="Unassembled WGS sequence"/>
</dbReference>
<dbReference type="EMBL" id="JADJOT010000001">
    <property type="protein sequence ID" value="MBK7952690.1"/>
    <property type="molecule type" value="Genomic_DNA"/>
</dbReference>
<dbReference type="Gene3D" id="2.130.10.10">
    <property type="entry name" value="YVTN repeat-like/Quinoprotein amine dehydrogenase"/>
    <property type="match status" value="1"/>
</dbReference>
<organism evidence="1 2">
    <name type="scientific">Candidatus Accumulibacter affinis</name>
    <dbReference type="NCBI Taxonomy" id="2954384"/>
    <lineage>
        <taxon>Bacteria</taxon>
        <taxon>Pseudomonadati</taxon>
        <taxon>Pseudomonadota</taxon>
        <taxon>Betaproteobacteria</taxon>
        <taxon>Candidatus Accumulibacter</taxon>
    </lineage>
</organism>
<name>A0A935W6D5_9PROT</name>
<comment type="caution">
    <text evidence="1">The sequence shown here is derived from an EMBL/GenBank/DDBJ whole genome shotgun (WGS) entry which is preliminary data.</text>
</comment>